<dbReference type="OrthoDB" id="3564914at2759"/>
<feature type="repeat" description="ANK" evidence="1">
    <location>
        <begin position="415"/>
        <end position="447"/>
    </location>
</feature>
<dbReference type="InParanoid" id="A0A194XKB9"/>
<feature type="compositionally biased region" description="Polar residues" evidence="2">
    <location>
        <begin position="516"/>
        <end position="528"/>
    </location>
</feature>
<dbReference type="SUPFAM" id="SSF48403">
    <property type="entry name" value="Ankyrin repeat"/>
    <property type="match status" value="1"/>
</dbReference>
<gene>
    <name evidence="3" type="ORF">LY89DRAFT_715931</name>
</gene>
<dbReference type="EMBL" id="KQ947409">
    <property type="protein sequence ID" value="KUJ20554.1"/>
    <property type="molecule type" value="Genomic_DNA"/>
</dbReference>
<protein>
    <submittedName>
        <fullName evidence="3">Uncharacterized protein</fullName>
    </submittedName>
</protein>
<dbReference type="InterPro" id="IPR002110">
    <property type="entry name" value="Ankyrin_rpt"/>
</dbReference>
<reference evidence="3 4" key="1">
    <citation type="submission" date="2015-10" db="EMBL/GenBank/DDBJ databases">
        <title>Full genome of DAOMC 229536 Phialocephala scopiformis, a fungal endophyte of spruce producing the potent anti-insectan compound rugulosin.</title>
        <authorList>
            <consortium name="DOE Joint Genome Institute"/>
            <person name="Walker A.K."/>
            <person name="Frasz S.L."/>
            <person name="Seifert K.A."/>
            <person name="Miller J.D."/>
            <person name="Mondo S.J."/>
            <person name="Labutti K."/>
            <person name="Lipzen A."/>
            <person name="Dockter R."/>
            <person name="Kennedy M."/>
            <person name="Grigoriev I.V."/>
            <person name="Spatafora J.W."/>
        </authorList>
    </citation>
    <scope>NUCLEOTIDE SEQUENCE [LARGE SCALE GENOMIC DNA]</scope>
    <source>
        <strain evidence="3 4">CBS 120377</strain>
    </source>
</reference>
<name>A0A194XKB9_MOLSC</name>
<keyword evidence="1" id="KW-0040">ANK repeat</keyword>
<evidence type="ECO:0000313" key="3">
    <source>
        <dbReference type="EMBL" id="KUJ20554.1"/>
    </source>
</evidence>
<keyword evidence="4" id="KW-1185">Reference proteome</keyword>
<feature type="region of interest" description="Disordered" evidence="2">
    <location>
        <begin position="332"/>
        <end position="356"/>
    </location>
</feature>
<dbReference type="KEGG" id="psco:LY89DRAFT_715931"/>
<proteinExistence type="predicted"/>
<dbReference type="Gene3D" id="1.25.40.20">
    <property type="entry name" value="Ankyrin repeat-containing domain"/>
    <property type="match status" value="1"/>
</dbReference>
<evidence type="ECO:0000256" key="1">
    <source>
        <dbReference type="PROSITE-ProRule" id="PRU00023"/>
    </source>
</evidence>
<dbReference type="Proteomes" id="UP000070700">
    <property type="component" value="Unassembled WGS sequence"/>
</dbReference>
<dbReference type="RefSeq" id="XP_018074909.1">
    <property type="nucleotide sequence ID" value="XM_018218235.1"/>
</dbReference>
<accession>A0A194XKB9</accession>
<dbReference type="AlphaFoldDB" id="A0A194XKB9"/>
<dbReference type="PROSITE" id="PS50088">
    <property type="entry name" value="ANK_REPEAT"/>
    <property type="match status" value="1"/>
</dbReference>
<dbReference type="STRING" id="149040.A0A194XKB9"/>
<organism evidence="3 4">
    <name type="scientific">Mollisia scopiformis</name>
    <name type="common">Conifer needle endophyte fungus</name>
    <name type="synonym">Phialocephala scopiformis</name>
    <dbReference type="NCBI Taxonomy" id="149040"/>
    <lineage>
        <taxon>Eukaryota</taxon>
        <taxon>Fungi</taxon>
        <taxon>Dikarya</taxon>
        <taxon>Ascomycota</taxon>
        <taxon>Pezizomycotina</taxon>
        <taxon>Leotiomycetes</taxon>
        <taxon>Helotiales</taxon>
        <taxon>Mollisiaceae</taxon>
        <taxon>Mollisia</taxon>
    </lineage>
</organism>
<feature type="region of interest" description="Disordered" evidence="2">
    <location>
        <begin position="507"/>
        <end position="570"/>
    </location>
</feature>
<sequence>MVPHALDKLWRFDETPNVSQPPAKKAGKPALQWTPSRERKLFRCVAMANVPMKHIATAMYEAAVPAEDGKPEQPEFAPCRSSCRNHWHEMTEMKPKQMLINNLFSREKQRKQMTAAFEAYLERKSKTDSSNEAQVPNTVPSMPKTSYEDTISTTSSQMGTATDMSTPLLIFEGETPIDHGPVFTPKSHDTAQPRIADGAIRPLNWGTGPIGLDSGEMSPAAQITATKRRVPIDFDEVGEASTQKIPKQHLIASVEGEAFQVRTPSGQTTAPDRLSRTGVANKLKPVQEHSDEHNETQLSIFEVEDEMGVPHGFIPWVHSVISATGTMVSRLSSRRSSQRLSVETQSPDEPNPLFRDSHMSSSILFENVGRQDLDLFDELRRDNTTDLDVASRIRHFLGQLSVARARQLVRTRNHRHETALEVALALGNIPACEVLLQFGADVYAKTSNGKSLSAFGRAVGRKDIPTKYYVAIGACRNKIFSKAGEDELKNNPDLQKAKRVSSINNGAWPKSKARARSTTFPKRANTTHVPPPLSSGLARLGSLVGVSRDRLRHSRPNGSRESSRSYGRPVSFQRAPSLAFSDNFWDRISDPRPIQTDRMNSASQESLQLTQSLHSNFVVERGTPVPTLPDFDPSLGVWELLPDNRMVFVPHSQRTMELPILPNPLPHQNPPEAEIRQSTIGLAQFPNPPARIEFRQPSQRNSVNTRRHGMIFDSVAANSIMEPAAATTLNDVLQEYHQPDAVADTINSLPDSDLAFMNAYDNQSYNRQNETTANVWDTLEQIPPNENPTFMNVPEAELANLFPEEILDNNFAPGWI</sequence>
<feature type="region of interest" description="Disordered" evidence="2">
    <location>
        <begin position="13"/>
        <end position="32"/>
    </location>
</feature>
<feature type="region of interest" description="Disordered" evidence="2">
    <location>
        <begin position="126"/>
        <end position="161"/>
    </location>
</feature>
<feature type="compositionally biased region" description="Polar residues" evidence="2">
    <location>
        <begin position="130"/>
        <end position="161"/>
    </location>
</feature>
<dbReference type="GeneID" id="28827961"/>
<dbReference type="InterPro" id="IPR036770">
    <property type="entry name" value="Ankyrin_rpt-contain_sf"/>
</dbReference>
<evidence type="ECO:0000256" key="2">
    <source>
        <dbReference type="SAM" id="MobiDB-lite"/>
    </source>
</evidence>
<evidence type="ECO:0000313" key="4">
    <source>
        <dbReference type="Proteomes" id="UP000070700"/>
    </source>
</evidence>